<organism evidence="3 4">
    <name type="scientific">Prorocentrum cordatum</name>
    <dbReference type="NCBI Taxonomy" id="2364126"/>
    <lineage>
        <taxon>Eukaryota</taxon>
        <taxon>Sar</taxon>
        <taxon>Alveolata</taxon>
        <taxon>Dinophyceae</taxon>
        <taxon>Prorocentrales</taxon>
        <taxon>Prorocentraceae</taxon>
        <taxon>Prorocentrum</taxon>
    </lineage>
</organism>
<dbReference type="Proteomes" id="UP001189429">
    <property type="component" value="Unassembled WGS sequence"/>
</dbReference>
<feature type="compositionally biased region" description="Basic and acidic residues" evidence="1">
    <location>
        <begin position="76"/>
        <end position="89"/>
    </location>
</feature>
<comment type="caution">
    <text evidence="3">The sequence shown here is derived from an EMBL/GenBank/DDBJ whole genome shotgun (WGS) entry which is preliminary data.</text>
</comment>
<feature type="region of interest" description="Disordered" evidence="1">
    <location>
        <begin position="20"/>
        <end position="111"/>
    </location>
</feature>
<gene>
    <name evidence="3" type="ORF">PCOR1329_LOCUS63350</name>
</gene>
<evidence type="ECO:0000256" key="2">
    <source>
        <dbReference type="SAM" id="SignalP"/>
    </source>
</evidence>
<name>A0ABN9W499_9DINO</name>
<evidence type="ECO:0000256" key="1">
    <source>
        <dbReference type="SAM" id="MobiDB-lite"/>
    </source>
</evidence>
<proteinExistence type="predicted"/>
<feature type="compositionally biased region" description="Basic and acidic residues" evidence="1">
    <location>
        <begin position="20"/>
        <end position="36"/>
    </location>
</feature>
<feature type="chain" id="PRO_5046968617" evidence="2">
    <location>
        <begin position="21"/>
        <end position="232"/>
    </location>
</feature>
<reference evidence="3" key="1">
    <citation type="submission" date="2023-10" db="EMBL/GenBank/DDBJ databases">
        <authorList>
            <person name="Chen Y."/>
            <person name="Shah S."/>
            <person name="Dougan E. K."/>
            <person name="Thang M."/>
            <person name="Chan C."/>
        </authorList>
    </citation>
    <scope>NUCLEOTIDE SEQUENCE [LARGE SCALE GENOMIC DNA]</scope>
</reference>
<feature type="compositionally biased region" description="Low complexity" evidence="1">
    <location>
        <begin position="205"/>
        <end position="225"/>
    </location>
</feature>
<keyword evidence="4" id="KW-1185">Reference proteome</keyword>
<protein>
    <submittedName>
        <fullName evidence="3">Uncharacterized protein</fullName>
    </submittedName>
</protein>
<sequence>MPVHLVVILLLAGFDATDRAQKRPEANGPRDLRDLTADGAPPTQADKQESSRGGSSREAVPYAEHSTRGAGGRMLQHAEETWARGERKHIGGPAPGLPTLPCRAGGPGVNDAGADDAAMSAGQSEECSSLRVLESTVASGVEGAACLRRLHLSMVPRVSEDCVAQMRERFPRCAFFQHSRAPARPGHPGEPFAKRPPPPKGGRGAARPGSSGSRAARGAPGARAAHGGGRGV</sequence>
<evidence type="ECO:0000313" key="4">
    <source>
        <dbReference type="Proteomes" id="UP001189429"/>
    </source>
</evidence>
<feature type="region of interest" description="Disordered" evidence="1">
    <location>
        <begin position="179"/>
        <end position="232"/>
    </location>
</feature>
<dbReference type="EMBL" id="CAUYUJ010018041">
    <property type="protein sequence ID" value="CAK0880109.1"/>
    <property type="molecule type" value="Genomic_DNA"/>
</dbReference>
<keyword evidence="2" id="KW-0732">Signal</keyword>
<evidence type="ECO:0000313" key="3">
    <source>
        <dbReference type="EMBL" id="CAK0880109.1"/>
    </source>
</evidence>
<accession>A0ABN9W499</accession>
<feature type="signal peptide" evidence="2">
    <location>
        <begin position="1"/>
        <end position="20"/>
    </location>
</feature>